<evidence type="ECO:0000313" key="2">
    <source>
        <dbReference type="EnsemblMetazoa" id="LLOJ002086-PA"/>
    </source>
</evidence>
<organism evidence="2 3">
    <name type="scientific">Lutzomyia longipalpis</name>
    <name type="common">Sand fly</name>
    <dbReference type="NCBI Taxonomy" id="7200"/>
    <lineage>
        <taxon>Eukaryota</taxon>
        <taxon>Metazoa</taxon>
        <taxon>Ecdysozoa</taxon>
        <taxon>Arthropoda</taxon>
        <taxon>Hexapoda</taxon>
        <taxon>Insecta</taxon>
        <taxon>Pterygota</taxon>
        <taxon>Neoptera</taxon>
        <taxon>Endopterygota</taxon>
        <taxon>Diptera</taxon>
        <taxon>Nematocera</taxon>
        <taxon>Psychodoidea</taxon>
        <taxon>Psychodidae</taxon>
        <taxon>Lutzomyia</taxon>
        <taxon>Lutzomyia</taxon>
    </lineage>
</organism>
<dbReference type="InterPro" id="IPR017850">
    <property type="entry name" value="Alkaline_phosphatase_core_sf"/>
</dbReference>
<reference evidence="3" key="1">
    <citation type="submission" date="2012-05" db="EMBL/GenBank/DDBJ databases">
        <title>Whole Genome Assembly of Lutzomyia longipalpis.</title>
        <authorList>
            <person name="Richards S."/>
            <person name="Qu C."/>
            <person name="Dillon R."/>
            <person name="Worley K."/>
            <person name="Scherer S."/>
            <person name="Batterton M."/>
            <person name="Taylor A."/>
            <person name="Hawes A."/>
            <person name="Hernandez B."/>
            <person name="Kovar C."/>
            <person name="Mandapat C."/>
            <person name="Pham C."/>
            <person name="Qu C."/>
            <person name="Jing C."/>
            <person name="Bess C."/>
            <person name="Bandaranaike D."/>
            <person name="Ngo D."/>
            <person name="Ongeri F."/>
            <person name="Arias F."/>
            <person name="Lara F."/>
            <person name="Weissenberger G."/>
            <person name="Kamau G."/>
            <person name="Han H."/>
            <person name="Shen H."/>
            <person name="Dinh H."/>
            <person name="Khalil I."/>
            <person name="Jones J."/>
            <person name="Shafer J."/>
            <person name="Jayaseelan J."/>
            <person name="Quiroz J."/>
            <person name="Blankenburg K."/>
            <person name="Nguyen L."/>
            <person name="Jackson L."/>
            <person name="Francisco L."/>
            <person name="Tang L.-Y."/>
            <person name="Pu L.-L."/>
            <person name="Perales L."/>
            <person name="Lorensuhewa L."/>
            <person name="Munidasa M."/>
            <person name="Coyle M."/>
            <person name="Taylor M."/>
            <person name="Puazo M."/>
            <person name="Firestine M."/>
            <person name="Scheel M."/>
            <person name="Javaid M."/>
            <person name="Wang M."/>
            <person name="Li M."/>
            <person name="Tabassum N."/>
            <person name="Saada N."/>
            <person name="Osuji N."/>
            <person name="Aqrawi P."/>
            <person name="Fu Q."/>
            <person name="Thornton R."/>
            <person name="Raj R."/>
            <person name="Goodspeed R."/>
            <person name="Mata R."/>
            <person name="Najjar R."/>
            <person name="Gubbala S."/>
            <person name="Lee S."/>
            <person name="Denson S."/>
            <person name="Patil S."/>
            <person name="Macmil S."/>
            <person name="Qi S."/>
            <person name="Matskevitch T."/>
            <person name="Palculict T."/>
            <person name="Mathew T."/>
            <person name="Vee V."/>
            <person name="Velamala V."/>
            <person name="Korchina V."/>
            <person name="Cai W."/>
            <person name="Liu W."/>
            <person name="Dai W."/>
            <person name="Zou X."/>
            <person name="Zhu Y."/>
            <person name="Zhang Y."/>
            <person name="Wu Y.-Q."/>
            <person name="Xin Y."/>
            <person name="Nazarath L."/>
            <person name="Kovar C."/>
            <person name="Han Y."/>
            <person name="Muzny D."/>
            <person name="Gibbs R."/>
        </authorList>
    </citation>
    <scope>NUCLEOTIDE SEQUENCE [LARGE SCALE GENOMIC DNA]</scope>
    <source>
        <strain evidence="3">Jacobina</strain>
    </source>
</reference>
<dbReference type="EMBL" id="AJWK01006903">
    <property type="status" value="NOT_ANNOTATED_CDS"/>
    <property type="molecule type" value="Genomic_DNA"/>
</dbReference>
<dbReference type="Gene3D" id="3.40.720.10">
    <property type="entry name" value="Alkaline Phosphatase, subunit A"/>
    <property type="match status" value="1"/>
</dbReference>
<dbReference type="Pfam" id="PF02995">
    <property type="entry name" value="DUF229"/>
    <property type="match status" value="1"/>
</dbReference>
<reference evidence="2" key="3">
    <citation type="submission" date="2020-05" db="UniProtKB">
        <authorList>
            <consortium name="EnsemblMetazoa"/>
        </authorList>
    </citation>
    <scope>IDENTIFICATION</scope>
    <source>
        <strain evidence="2">Jacobina</strain>
    </source>
</reference>
<evidence type="ECO:0000313" key="3">
    <source>
        <dbReference type="Proteomes" id="UP000092461"/>
    </source>
</evidence>
<dbReference type="AlphaFoldDB" id="A0A1B0CCL8"/>
<dbReference type="EMBL" id="GITU01002021">
    <property type="protein sequence ID" value="MBC1170724.1"/>
    <property type="molecule type" value="Transcribed_RNA"/>
</dbReference>
<evidence type="ECO:0000313" key="1">
    <source>
        <dbReference type="EMBL" id="MBC1170724.1"/>
    </source>
</evidence>
<dbReference type="EnsemblMetazoa" id="LLOJ002086-RA">
    <property type="protein sequence ID" value="LLOJ002086-PA"/>
    <property type="gene ID" value="LLOJ002086"/>
</dbReference>
<dbReference type="Proteomes" id="UP000092461">
    <property type="component" value="Unassembled WGS sequence"/>
</dbReference>
<protein>
    <submittedName>
        <fullName evidence="1">Putative conserved secreted protein</fullName>
    </submittedName>
</protein>
<dbReference type="PANTHER" id="PTHR10974">
    <property type="entry name" value="FI08016P-RELATED"/>
    <property type="match status" value="1"/>
</dbReference>
<dbReference type="PANTHER" id="PTHR10974:SF1">
    <property type="entry name" value="FI08016P-RELATED"/>
    <property type="match status" value="1"/>
</dbReference>
<reference evidence="1" key="2">
    <citation type="journal article" date="2020" name="BMC">
        <title>Leishmania infection induces a limited differential gene expression in the sand fly midgut.</title>
        <authorList>
            <person name="Coutinho-Abreu I.V."/>
            <person name="Serafim T.D."/>
            <person name="Meneses C."/>
            <person name="Kamhawi S."/>
            <person name="Oliveira F."/>
            <person name="Valenzuela J.G."/>
        </authorList>
    </citation>
    <scope>NUCLEOTIDE SEQUENCE</scope>
    <source>
        <strain evidence="1">Jacobina</strain>
        <tissue evidence="1">Midgut</tissue>
    </source>
</reference>
<dbReference type="CDD" id="cd16021">
    <property type="entry name" value="ALP_like"/>
    <property type="match status" value="1"/>
</dbReference>
<dbReference type="InterPro" id="IPR004245">
    <property type="entry name" value="DUF229"/>
</dbReference>
<name>A0A1B0CCL8_LUTLO</name>
<proteinExistence type="predicted"/>
<dbReference type="VEuPathDB" id="VectorBase:LLOJ002086"/>
<dbReference type="FunFam" id="3.40.720.10:FF:000017">
    <property type="entry name" value="Predicted protein"/>
    <property type="match status" value="1"/>
</dbReference>
<accession>A0A1B0CCL8</accession>
<dbReference type="SUPFAM" id="SSF53649">
    <property type="entry name" value="Alkaline phosphatase-like"/>
    <property type="match status" value="1"/>
</dbReference>
<sequence>MTVVKVLESRYRQNFMKLLLIFTVAVALLFFIFNAETLKSSGLYTKLLRFTGDPLDDVDPESEAYFVNTVGCKMPISPIFDTHIRRFIADPTVIHCSTGITASDGKYIWIRLNATELQALYNVTDPTLLSCYYQAFARKSDMWIKFQHEVTPIVFGERHRVAPGEEFVKVTCDNFGLGEIYQDFHYFVPDRMPPGDVVPAASRRKVNVVVIGIDSVSRLNFRRQLKKTTRVLLEELGAIEMEGYNKVGDNTYPNLVPVLSGLEASELESICMPDKNSTYDSCHFIWRDYSRRGYLTAFAEDIGYLGLFNYFKKGFRNQPTDYYTRPLITAMERQIAYKKVGNVYLCYGSKTPFEILFDYIHKFVQSLQERRFFGFFWTSSFTHDYLNMPKLIDGKIVSFLRQLNHEALLNDTVLILMSDHGLRWGSFRSTYQGMMEERQPFMYTIFPKWFHVDFPRAMRHFRRNTRRLSSHFDLHEMLRDLARLEQLDDDVIDARAADLAAADPLPRGISPFLPIPATRTCDAAGILPHWCTCHEKQTVPTIDQGVLRVARFVLRELNDRVATVPQCARLHLNTILEATRATLSADATSKVPTTGQMFDLTVRLRTKPGMGEFEATVRVKTEEDMELTGPISRTNLYGRQSACVDDPQLKLYCYCGRH</sequence>
<dbReference type="VEuPathDB" id="VectorBase:LLONM1_010046"/>
<keyword evidence="3" id="KW-1185">Reference proteome</keyword>
<dbReference type="GO" id="GO:0005615">
    <property type="term" value="C:extracellular space"/>
    <property type="evidence" value="ECO:0007669"/>
    <property type="project" value="TreeGrafter"/>
</dbReference>